<evidence type="ECO:0000313" key="1">
    <source>
        <dbReference type="EMBL" id="KUG25367.1"/>
    </source>
</evidence>
<proteinExistence type="predicted"/>
<accession>A0A0W8FWT2</accession>
<organism evidence="1">
    <name type="scientific">hydrocarbon metagenome</name>
    <dbReference type="NCBI Taxonomy" id="938273"/>
    <lineage>
        <taxon>unclassified sequences</taxon>
        <taxon>metagenomes</taxon>
        <taxon>ecological metagenomes</taxon>
    </lineage>
</organism>
<protein>
    <submittedName>
        <fullName evidence="1">Uncharacterized protein</fullName>
    </submittedName>
</protein>
<name>A0A0W8FWT2_9ZZZZ</name>
<dbReference type="AlphaFoldDB" id="A0A0W8FWT2"/>
<sequence length="62" mass="7430">MSKTKKKYKLNRSSKNKYQVKEIIERLDKLRDEISEAWDDVSVEEELNEQRTSNSKLTLNKN</sequence>
<dbReference type="EMBL" id="LNQE01000702">
    <property type="protein sequence ID" value="KUG25367.1"/>
    <property type="molecule type" value="Genomic_DNA"/>
</dbReference>
<comment type="caution">
    <text evidence="1">The sequence shown here is derived from an EMBL/GenBank/DDBJ whole genome shotgun (WGS) entry which is preliminary data.</text>
</comment>
<reference evidence="1" key="1">
    <citation type="journal article" date="2015" name="Proc. Natl. Acad. Sci. U.S.A.">
        <title>Networks of energetic and metabolic interactions define dynamics in microbial communities.</title>
        <authorList>
            <person name="Embree M."/>
            <person name="Liu J.K."/>
            <person name="Al-Bassam M.M."/>
            <person name="Zengler K."/>
        </authorList>
    </citation>
    <scope>NUCLEOTIDE SEQUENCE</scope>
</reference>
<gene>
    <name evidence="1" type="ORF">ASZ90_004805</name>
</gene>